<proteinExistence type="predicted"/>
<keyword evidence="3" id="KW-1185">Reference proteome</keyword>
<dbReference type="Pfam" id="PF06114">
    <property type="entry name" value="Peptidase_M78"/>
    <property type="match status" value="1"/>
</dbReference>
<name>A0ABZ0UG06_9FIRM</name>
<evidence type="ECO:0000313" key="2">
    <source>
        <dbReference type="EMBL" id="WPX75803.1"/>
    </source>
</evidence>
<protein>
    <recommendedName>
        <fullName evidence="1">IrrE N-terminal-like domain-containing protein</fullName>
    </recommendedName>
</protein>
<reference evidence="2" key="1">
    <citation type="submission" date="2023-10" db="EMBL/GenBank/DDBJ databases">
        <title>Genome sequence of Blautia coccoides DSM 935.</title>
        <authorList>
            <person name="Boeer T."/>
            <person name="Bengelsdorf F.R."/>
            <person name="Daniel R."/>
            <person name="Poehlein A."/>
        </authorList>
    </citation>
    <scope>NUCLEOTIDE SEQUENCE [LARGE SCALE GENOMIC DNA]</scope>
    <source>
        <strain evidence="2">DSM 935</strain>
    </source>
</reference>
<dbReference type="Gene3D" id="1.10.10.2910">
    <property type="match status" value="1"/>
</dbReference>
<evidence type="ECO:0000313" key="3">
    <source>
        <dbReference type="Proteomes" id="UP001325248"/>
    </source>
</evidence>
<sequence length="154" mass="17669">MRKELITEAARSLWGTYRERNPHRLCEYLEISVEALPIELKENSIKALVVRSSRCYSIVVNSDLSCVQQDSAIFNEIGHVVLGHAKLAPCTCRSLFSTRKISMQEIEANEFIAEYLMDTEDTMSTLFETGNFFDSARILRVPPAIMDFKWRMLA</sequence>
<accession>A0ABZ0UG06</accession>
<dbReference type="Proteomes" id="UP001325248">
    <property type="component" value="Chromosome"/>
</dbReference>
<evidence type="ECO:0000259" key="1">
    <source>
        <dbReference type="Pfam" id="PF06114"/>
    </source>
</evidence>
<dbReference type="EMBL" id="CP136422">
    <property type="protein sequence ID" value="WPX75803.1"/>
    <property type="molecule type" value="Genomic_DNA"/>
</dbReference>
<organism evidence="2 3">
    <name type="scientific">Blautia producta</name>
    <dbReference type="NCBI Taxonomy" id="33035"/>
    <lineage>
        <taxon>Bacteria</taxon>
        <taxon>Bacillati</taxon>
        <taxon>Bacillota</taxon>
        <taxon>Clostridia</taxon>
        <taxon>Lachnospirales</taxon>
        <taxon>Lachnospiraceae</taxon>
        <taxon>Blautia</taxon>
    </lineage>
</organism>
<dbReference type="InterPro" id="IPR010359">
    <property type="entry name" value="IrrE_HExxH"/>
</dbReference>
<gene>
    <name evidence="2" type="ORF">BLCOC_41690</name>
</gene>
<feature type="domain" description="IrrE N-terminal-like" evidence="1">
    <location>
        <begin position="26"/>
        <end position="122"/>
    </location>
</feature>